<dbReference type="AlphaFoldDB" id="A0A6J4SVE8"/>
<dbReference type="EMBL" id="CADCVU010000137">
    <property type="protein sequence ID" value="CAA9506517.1"/>
    <property type="molecule type" value="Genomic_DNA"/>
</dbReference>
<gene>
    <name evidence="6" type="ORF">AVDCRST_MAG45-1637</name>
</gene>
<evidence type="ECO:0000259" key="5">
    <source>
        <dbReference type="Pfam" id="PF00266"/>
    </source>
</evidence>
<dbReference type="InterPro" id="IPR015421">
    <property type="entry name" value="PyrdxlP-dep_Trfase_major"/>
</dbReference>
<dbReference type="Pfam" id="PF00266">
    <property type="entry name" value="Aminotran_5"/>
    <property type="match status" value="1"/>
</dbReference>
<sequence>MVSDLDGLRDEFPVLAAKAYLNAGTQGPVPRRSVEAAARELEAELSTGRGTAAHFEAIFALVERLRTAVAPLLGCEAGEVALTRSTTDGINVVLGALELGPGDEVLTSDEEHPGLLAPLAAARARRGFALRAVPFVRLAEEVRGDTALVACSHVSWVSGQIVESAALAAAAHAAGARFLLDGAQGLGALAFDVQALGCDFYAAAGQKWLCGPDGSGYLYVREDLCADLIPSWPSFVSLAETDRPSELALKPGAARFDLGVTARSQAAAALAALETLAEAGWDGVLERGPALAAELAAHLCERGARVVPRGPSTLVAWESGDPADEVERLADDGFVVRELPGGRLVRASVGAWSSEDELLRLTALVAPG</sequence>
<accession>A0A6J4SVE8</accession>
<dbReference type="EC" id="2.8.1.7" evidence="6"/>
<organism evidence="6">
    <name type="scientific">uncultured Solirubrobacterales bacterium</name>
    <dbReference type="NCBI Taxonomy" id="768556"/>
    <lineage>
        <taxon>Bacteria</taxon>
        <taxon>Bacillati</taxon>
        <taxon>Actinomycetota</taxon>
        <taxon>Thermoleophilia</taxon>
        <taxon>Solirubrobacterales</taxon>
        <taxon>environmental samples</taxon>
    </lineage>
</organism>
<dbReference type="InterPro" id="IPR015424">
    <property type="entry name" value="PyrdxlP-dep_Trfase"/>
</dbReference>
<comment type="cofactor">
    <cofactor evidence="1 4">
        <name>pyridoxal 5'-phosphate</name>
        <dbReference type="ChEBI" id="CHEBI:597326"/>
    </cofactor>
</comment>
<proteinExistence type="inferred from homology"/>
<protein>
    <submittedName>
        <fullName evidence="6">Cysteine desulfurase</fullName>
        <ecNumber evidence="6">2.8.1.7</ecNumber>
    </submittedName>
</protein>
<dbReference type="InterPro" id="IPR000192">
    <property type="entry name" value="Aminotrans_V_dom"/>
</dbReference>
<evidence type="ECO:0000256" key="1">
    <source>
        <dbReference type="ARBA" id="ARBA00001933"/>
    </source>
</evidence>
<keyword evidence="2" id="KW-0663">Pyridoxal phosphate</keyword>
<dbReference type="GO" id="GO:0031071">
    <property type="term" value="F:cysteine desulfurase activity"/>
    <property type="evidence" value="ECO:0007669"/>
    <property type="project" value="UniProtKB-EC"/>
</dbReference>
<dbReference type="PROSITE" id="PS00595">
    <property type="entry name" value="AA_TRANSFER_CLASS_5"/>
    <property type="match status" value="1"/>
</dbReference>
<dbReference type="PANTHER" id="PTHR43586">
    <property type="entry name" value="CYSTEINE DESULFURASE"/>
    <property type="match status" value="1"/>
</dbReference>
<name>A0A6J4SVE8_9ACTN</name>
<reference evidence="6" key="1">
    <citation type="submission" date="2020-02" db="EMBL/GenBank/DDBJ databases">
        <authorList>
            <person name="Meier V. D."/>
        </authorList>
    </citation>
    <scope>NUCLEOTIDE SEQUENCE</scope>
    <source>
        <strain evidence="6">AVDCRST_MAG45</strain>
    </source>
</reference>
<dbReference type="InterPro" id="IPR015422">
    <property type="entry name" value="PyrdxlP-dep_Trfase_small"/>
</dbReference>
<dbReference type="PANTHER" id="PTHR43586:SF4">
    <property type="entry name" value="ISOPENICILLIN N EPIMERASE"/>
    <property type="match status" value="1"/>
</dbReference>
<dbReference type="Gene3D" id="3.90.1150.10">
    <property type="entry name" value="Aspartate Aminotransferase, domain 1"/>
    <property type="match status" value="1"/>
</dbReference>
<dbReference type="InterPro" id="IPR020578">
    <property type="entry name" value="Aminotrans_V_PyrdxlP_BS"/>
</dbReference>
<comment type="similarity">
    <text evidence="3">Belongs to the class-V pyridoxal-phosphate-dependent aminotransferase family.</text>
</comment>
<evidence type="ECO:0000256" key="2">
    <source>
        <dbReference type="ARBA" id="ARBA00022898"/>
    </source>
</evidence>
<dbReference type="SUPFAM" id="SSF53383">
    <property type="entry name" value="PLP-dependent transferases"/>
    <property type="match status" value="1"/>
</dbReference>
<feature type="domain" description="Aminotransferase class V" evidence="5">
    <location>
        <begin position="27"/>
        <end position="337"/>
    </location>
</feature>
<evidence type="ECO:0000313" key="6">
    <source>
        <dbReference type="EMBL" id="CAA9506517.1"/>
    </source>
</evidence>
<keyword evidence="6" id="KW-0808">Transferase</keyword>
<evidence type="ECO:0000256" key="3">
    <source>
        <dbReference type="RuleBase" id="RU004075"/>
    </source>
</evidence>
<evidence type="ECO:0000256" key="4">
    <source>
        <dbReference type="RuleBase" id="RU004504"/>
    </source>
</evidence>
<dbReference type="Gene3D" id="3.40.640.10">
    <property type="entry name" value="Type I PLP-dependent aspartate aminotransferase-like (Major domain)"/>
    <property type="match status" value="1"/>
</dbReference>